<accession>A0AA97NT81</accession>
<proteinExistence type="predicted"/>
<gene>
    <name evidence="2" type="ORF">OOU_Y34scaffold00673g1</name>
</gene>
<name>A0AA97NT81_PYRO3</name>
<protein>
    <recommendedName>
        <fullName evidence="3">F-box domain-containing protein</fullName>
    </recommendedName>
</protein>
<dbReference type="EMBL" id="JH794004">
    <property type="protein sequence ID" value="ELQ35979.1"/>
    <property type="molecule type" value="Genomic_DNA"/>
</dbReference>
<dbReference type="AlphaFoldDB" id="A0AA97NT81"/>
<evidence type="ECO:0000313" key="2">
    <source>
        <dbReference type="EMBL" id="ELQ35979.1"/>
    </source>
</evidence>
<feature type="region of interest" description="Disordered" evidence="1">
    <location>
        <begin position="203"/>
        <end position="235"/>
    </location>
</feature>
<organism evidence="2">
    <name type="scientific">Pyricularia oryzae (strain Y34)</name>
    <name type="common">Rice blast fungus</name>
    <name type="synonym">Magnaporthe oryzae</name>
    <dbReference type="NCBI Taxonomy" id="1143189"/>
    <lineage>
        <taxon>Eukaryota</taxon>
        <taxon>Fungi</taxon>
        <taxon>Dikarya</taxon>
        <taxon>Ascomycota</taxon>
        <taxon>Pezizomycotina</taxon>
        <taxon>Sordariomycetes</taxon>
        <taxon>Sordariomycetidae</taxon>
        <taxon>Magnaporthales</taxon>
        <taxon>Pyriculariaceae</taxon>
        <taxon>Pyricularia</taxon>
    </lineage>
</organism>
<evidence type="ECO:0008006" key="3">
    <source>
        <dbReference type="Google" id="ProtNLM"/>
    </source>
</evidence>
<evidence type="ECO:0000256" key="1">
    <source>
        <dbReference type="SAM" id="MobiDB-lite"/>
    </source>
</evidence>
<sequence length="645" mass="69823">MPWLELTPPLPLPVAPRANKLKTLPTEIYTTTLNYLLSNDLILRQTLPYLPPSSVLKLAATSRDFRSLIYHTPGALRHLDLTGVKAAHLGSDALDGFRDAGQPDRLLTEDEYYSAPLRNIFSKLGRASLLPSVQTLILDGLSVTAELVHDLITDPSLNIRILSLRGVKNLNEGKLQQSLQTVCRPGRPVGTPRVQGIYLFSAPSTQVQSSTPGSSRASSPDSEWEVQPPWPGSQDNWYQSRGRALARSVSPEWARTIQACRGVISFDAILCAGPRHLNSPALGLVDVTYTSGREVPQWAVATHALDGCSGCGAAPEGMTEWGRSERSDCPLLEPVPLHSSTVKAAGRPSQAEGARFVARCADCLWNRHCNSCLKWWCEACYSGVGGANSKAGVAKDCWECGPNCFECISATQRTCKSCCGGYCIIHNEGSTSTHCDFAAKYNVPESSVFGIATRYNQQQSKRTLSRGLAKRGYKHNKCTAQADGLGVWQDAAAAAVGSLPRAPSGSTAKQTPPVSLPQVHLFWVGVSGPTSTPHITTDTAEARDQTCYGLYGIRRQILQFHKVIDLIGLLLSRVLRASLTALQIEDHLLLSTGGEVERIRGCIGFGPAGREKEIFRLAQGQPLPGEGNVQGQCWVKMATMVRLAC</sequence>
<reference evidence="2" key="1">
    <citation type="journal article" date="2012" name="PLoS Genet.">
        <title>Comparative analysis of the genomes of two field isolates of the rice blast fungus Magnaporthe oryzae.</title>
        <authorList>
            <person name="Xue M."/>
            <person name="Yang J."/>
            <person name="Li Z."/>
            <person name="Hu S."/>
            <person name="Yao N."/>
            <person name="Dean R.A."/>
            <person name="Zhao W."/>
            <person name="Shen M."/>
            <person name="Zhang H."/>
            <person name="Li C."/>
            <person name="Liu L."/>
            <person name="Cao L."/>
            <person name="Xu X."/>
            <person name="Xing Y."/>
            <person name="Hsiang T."/>
            <person name="Zhang Z."/>
            <person name="Xu J.R."/>
            <person name="Peng Y.L."/>
        </authorList>
    </citation>
    <scope>NUCLEOTIDE SEQUENCE</scope>
    <source>
        <strain evidence="2">Y34</strain>
    </source>
</reference>
<dbReference type="Proteomes" id="UP000011086">
    <property type="component" value="Unassembled WGS sequence"/>
</dbReference>
<feature type="compositionally biased region" description="Low complexity" evidence="1">
    <location>
        <begin position="209"/>
        <end position="221"/>
    </location>
</feature>